<keyword evidence="6" id="KW-1185">Reference proteome</keyword>
<dbReference type="GO" id="GO:0006417">
    <property type="term" value="P:regulation of translation"/>
    <property type="evidence" value="ECO:0007669"/>
    <property type="project" value="TreeGrafter"/>
</dbReference>
<dbReference type="EMBL" id="JH687553">
    <property type="protein sequence ID" value="EIN04663.1"/>
    <property type="molecule type" value="Genomic_DNA"/>
</dbReference>
<organism evidence="5 6">
    <name type="scientific">Punctularia strigosozonata (strain HHB-11173)</name>
    <name type="common">White-rot fungus</name>
    <dbReference type="NCBI Taxonomy" id="741275"/>
    <lineage>
        <taxon>Eukaryota</taxon>
        <taxon>Fungi</taxon>
        <taxon>Dikarya</taxon>
        <taxon>Basidiomycota</taxon>
        <taxon>Agaricomycotina</taxon>
        <taxon>Agaricomycetes</taxon>
        <taxon>Corticiales</taxon>
        <taxon>Punctulariaceae</taxon>
        <taxon>Punctularia</taxon>
    </lineage>
</organism>
<protein>
    <submittedName>
        <fullName evidence="5">ARM repeat-containing protein</fullName>
    </submittedName>
</protein>
<evidence type="ECO:0000313" key="6">
    <source>
        <dbReference type="Proteomes" id="UP000054196"/>
    </source>
</evidence>
<reference evidence="6" key="1">
    <citation type="journal article" date="2012" name="Science">
        <title>The Paleozoic origin of enzymatic lignin decomposition reconstructed from 31 fungal genomes.</title>
        <authorList>
            <person name="Floudas D."/>
            <person name="Binder M."/>
            <person name="Riley R."/>
            <person name="Barry K."/>
            <person name="Blanchette R.A."/>
            <person name="Henrissat B."/>
            <person name="Martinez A.T."/>
            <person name="Otillar R."/>
            <person name="Spatafora J.W."/>
            <person name="Yadav J.S."/>
            <person name="Aerts A."/>
            <person name="Benoit I."/>
            <person name="Boyd A."/>
            <person name="Carlson A."/>
            <person name="Copeland A."/>
            <person name="Coutinho P.M."/>
            <person name="de Vries R.P."/>
            <person name="Ferreira P."/>
            <person name="Findley K."/>
            <person name="Foster B."/>
            <person name="Gaskell J."/>
            <person name="Glotzer D."/>
            <person name="Gorecki P."/>
            <person name="Heitman J."/>
            <person name="Hesse C."/>
            <person name="Hori C."/>
            <person name="Igarashi K."/>
            <person name="Jurgens J.A."/>
            <person name="Kallen N."/>
            <person name="Kersten P."/>
            <person name="Kohler A."/>
            <person name="Kuees U."/>
            <person name="Kumar T.K.A."/>
            <person name="Kuo A."/>
            <person name="LaButti K."/>
            <person name="Larrondo L.F."/>
            <person name="Lindquist E."/>
            <person name="Ling A."/>
            <person name="Lombard V."/>
            <person name="Lucas S."/>
            <person name="Lundell T."/>
            <person name="Martin R."/>
            <person name="McLaughlin D.J."/>
            <person name="Morgenstern I."/>
            <person name="Morin E."/>
            <person name="Murat C."/>
            <person name="Nagy L.G."/>
            <person name="Nolan M."/>
            <person name="Ohm R.A."/>
            <person name="Patyshakuliyeva A."/>
            <person name="Rokas A."/>
            <person name="Ruiz-Duenas F.J."/>
            <person name="Sabat G."/>
            <person name="Salamov A."/>
            <person name="Samejima M."/>
            <person name="Schmutz J."/>
            <person name="Slot J.C."/>
            <person name="St John F."/>
            <person name="Stenlid J."/>
            <person name="Sun H."/>
            <person name="Sun S."/>
            <person name="Syed K."/>
            <person name="Tsang A."/>
            <person name="Wiebenga A."/>
            <person name="Young D."/>
            <person name="Pisabarro A."/>
            <person name="Eastwood D.C."/>
            <person name="Martin F."/>
            <person name="Cullen D."/>
            <person name="Grigoriev I.V."/>
            <person name="Hibbett D.S."/>
        </authorList>
    </citation>
    <scope>NUCLEOTIDE SEQUENCE [LARGE SCALE GENOMIC DNA]</scope>
    <source>
        <strain evidence="6">HHB-11173 SS5</strain>
    </source>
</reference>
<evidence type="ECO:0000256" key="1">
    <source>
        <dbReference type="ARBA" id="ARBA00022737"/>
    </source>
</evidence>
<dbReference type="Proteomes" id="UP000054196">
    <property type="component" value="Unassembled WGS sequence"/>
</dbReference>
<dbReference type="OMA" id="YGPEFSI"/>
<dbReference type="PANTHER" id="PTHR13389">
    <property type="entry name" value="PUMILIO HOMOLOG 3"/>
    <property type="match status" value="1"/>
</dbReference>
<evidence type="ECO:0000259" key="4">
    <source>
        <dbReference type="PROSITE" id="PS50303"/>
    </source>
</evidence>
<dbReference type="KEGG" id="psq:PUNSTDRAFT_92610"/>
<dbReference type="InterPro" id="IPR016024">
    <property type="entry name" value="ARM-type_fold"/>
</dbReference>
<dbReference type="RefSeq" id="XP_007388056.1">
    <property type="nucleotide sequence ID" value="XM_007387994.1"/>
</dbReference>
<evidence type="ECO:0000256" key="2">
    <source>
        <dbReference type="ARBA" id="ARBA00022884"/>
    </source>
</evidence>
<feature type="compositionally biased region" description="Acidic residues" evidence="3">
    <location>
        <begin position="1"/>
        <end position="17"/>
    </location>
</feature>
<dbReference type="GO" id="GO:0003729">
    <property type="term" value="F:mRNA binding"/>
    <property type="evidence" value="ECO:0007669"/>
    <property type="project" value="TreeGrafter"/>
</dbReference>
<dbReference type="SUPFAM" id="SSF48371">
    <property type="entry name" value="ARM repeat"/>
    <property type="match status" value="1"/>
</dbReference>
<evidence type="ECO:0000256" key="3">
    <source>
        <dbReference type="SAM" id="MobiDB-lite"/>
    </source>
</evidence>
<dbReference type="InterPro" id="IPR011989">
    <property type="entry name" value="ARM-like"/>
</dbReference>
<dbReference type="Gene3D" id="1.25.10.10">
    <property type="entry name" value="Leucine-rich Repeat Variant"/>
    <property type="match status" value="2"/>
</dbReference>
<evidence type="ECO:0000313" key="5">
    <source>
        <dbReference type="EMBL" id="EIN04663.1"/>
    </source>
</evidence>
<dbReference type="GeneID" id="18886519"/>
<accession>R7S359</accession>
<dbReference type="AlphaFoldDB" id="R7S359"/>
<gene>
    <name evidence="5" type="ORF">PUNSTDRAFT_92610</name>
</gene>
<feature type="compositionally biased region" description="Basic and acidic residues" evidence="3">
    <location>
        <begin position="18"/>
        <end position="33"/>
    </location>
</feature>
<dbReference type="HOGENOM" id="CLU_013994_2_0_1"/>
<dbReference type="eggNOG" id="KOG2050">
    <property type="taxonomic scope" value="Eukaryota"/>
</dbReference>
<dbReference type="InterPro" id="IPR012959">
    <property type="entry name" value="CPL_dom"/>
</dbReference>
<dbReference type="OrthoDB" id="497380at2759"/>
<dbReference type="GO" id="GO:0005730">
    <property type="term" value="C:nucleolus"/>
    <property type="evidence" value="ECO:0007669"/>
    <property type="project" value="TreeGrafter"/>
</dbReference>
<proteinExistence type="predicted"/>
<dbReference type="SMART" id="SM00025">
    <property type="entry name" value="Pumilio"/>
    <property type="match status" value="5"/>
</dbReference>
<dbReference type="PROSITE" id="PS50303">
    <property type="entry name" value="PUM_HD"/>
    <property type="match status" value="1"/>
</dbReference>
<keyword evidence="2" id="KW-0694">RNA-binding</keyword>
<feature type="region of interest" description="Disordered" evidence="3">
    <location>
        <begin position="402"/>
        <end position="424"/>
    </location>
</feature>
<dbReference type="InterPro" id="IPR040059">
    <property type="entry name" value="PUM3"/>
</dbReference>
<feature type="domain" description="PUM-HD" evidence="4">
    <location>
        <begin position="47"/>
        <end position="387"/>
    </location>
</feature>
<dbReference type="Pfam" id="PF08144">
    <property type="entry name" value="CPL"/>
    <property type="match status" value="1"/>
</dbReference>
<dbReference type="InterPro" id="IPR001313">
    <property type="entry name" value="Pumilio_RNA-bd_rpt"/>
</dbReference>
<keyword evidence="1" id="KW-0677">Repeat</keyword>
<dbReference type="PANTHER" id="PTHR13389:SF0">
    <property type="entry name" value="PUMILIO HOMOLOG 3"/>
    <property type="match status" value="1"/>
</dbReference>
<feature type="region of interest" description="Disordered" evidence="3">
    <location>
        <begin position="1"/>
        <end position="51"/>
    </location>
</feature>
<sequence length="612" mass="68106">MAEEGDEDGGDDMDVDEDGKPPKDPNAARESHKAQRALHAQRKASKPHSDLLSSAKQVWALARQHDIPAAERKKHIHDLMEVIRGHIKEVVLKHDASRIVQTVVKYGGQKERDEIAAELKGEYVKLAQSRYSKFLVTKLIRLCPTHRSSILTEFQGNVIRLLLHREATSVLADAFELYANAYERSILLRDFYGKEIALFGGTLTKGSDADKEKAKKGLIGYVEGVDGDRRKRLLAAVKENLVTIFNNPDKGAVTHAIVHRALWEYLTATHAVEDRSEREKLFREVFETCQDVLAEMVHTKDGSRAVREFIVRGTAKDRKHIVKALKPHIERMCLDDEAQLVLFTCLDVIDDTKLLAKSIVAAIAESTRTLLGSPQGRRALLYLIVPRSTRHFTPAQVRTIRETDEVRDGKDGGEGTSKKDAELRRKEVREAASEELIKGIVVEGKEAWRDPGGSLVVGDVMLYAEGDKSAAIQTLVTALCEPYPSPDESKPHPIDLPHASRMYKTLMQGGHFDHSSKSISRSPFFSPSAFASAFVRTFSEGDRKDVVLAMAKGDGAFLIAELCERIREEGSAEQKRTVGGWFGPKERDAIEASEVKGKKVLLEKITTLQAAL</sequence>
<dbReference type="InterPro" id="IPR033133">
    <property type="entry name" value="PUM-HD"/>
</dbReference>
<feature type="compositionally biased region" description="Basic residues" evidence="3">
    <location>
        <begin position="34"/>
        <end position="46"/>
    </location>
</feature>
<name>R7S359_PUNST</name>